<evidence type="ECO:0000313" key="8">
    <source>
        <dbReference type="EMBL" id="KHN70172.1"/>
    </source>
</evidence>
<dbReference type="GO" id="GO:0016020">
    <property type="term" value="C:membrane"/>
    <property type="evidence" value="ECO:0007669"/>
    <property type="project" value="UniProtKB-SubCell"/>
</dbReference>
<protein>
    <submittedName>
        <fullName evidence="8">Thioredoxin domain-containing protein</fullName>
    </submittedName>
</protein>
<dbReference type="Pfam" id="PF00085">
    <property type="entry name" value="Thioredoxin"/>
    <property type="match status" value="1"/>
</dbReference>
<keyword evidence="4 5" id="KW-0472">Membrane</keyword>
<evidence type="ECO:0000259" key="7">
    <source>
        <dbReference type="Pfam" id="PF00085"/>
    </source>
</evidence>
<evidence type="ECO:0000313" key="9">
    <source>
        <dbReference type="Proteomes" id="UP000031056"/>
    </source>
</evidence>
<gene>
    <name evidence="8" type="ORF">M896_020060</name>
</gene>
<evidence type="ECO:0000256" key="6">
    <source>
        <dbReference type="SAM" id="SignalP"/>
    </source>
</evidence>
<keyword evidence="9" id="KW-1185">Reference proteome</keyword>
<keyword evidence="2 5" id="KW-0812">Transmembrane</keyword>
<evidence type="ECO:0000256" key="4">
    <source>
        <dbReference type="ARBA" id="ARBA00023136"/>
    </source>
</evidence>
<comment type="subcellular location">
    <subcellularLocation>
        <location evidence="1">Membrane</location>
        <topology evidence="1">Single-pass membrane protein</topology>
    </subcellularLocation>
</comment>
<evidence type="ECO:0000256" key="1">
    <source>
        <dbReference type="ARBA" id="ARBA00004167"/>
    </source>
</evidence>
<evidence type="ECO:0000256" key="5">
    <source>
        <dbReference type="SAM" id="Phobius"/>
    </source>
</evidence>
<dbReference type="HOGENOM" id="CLU_042417_0_0_1"/>
<keyword evidence="6" id="KW-0732">Signal</keyword>
<dbReference type="PANTHER" id="PTHR46426">
    <property type="entry name" value="PROTEIN DISULFIDE-ISOMERASE TMX3"/>
    <property type="match status" value="1"/>
</dbReference>
<dbReference type="EMBL" id="JOKQ01000002">
    <property type="protein sequence ID" value="KHN70172.1"/>
    <property type="molecule type" value="Genomic_DNA"/>
</dbReference>
<name>A0A0B2UM94_9MICR</name>
<evidence type="ECO:0000256" key="3">
    <source>
        <dbReference type="ARBA" id="ARBA00022989"/>
    </source>
</evidence>
<feature type="transmembrane region" description="Helical" evidence="5">
    <location>
        <begin position="470"/>
        <end position="488"/>
    </location>
</feature>
<dbReference type="VEuPathDB" id="MicrosporidiaDB:M896_020060"/>
<accession>A0A0B2UM94</accession>
<dbReference type="AlphaFoldDB" id="A0A0B2UM94"/>
<reference evidence="8 9" key="1">
    <citation type="journal article" date="2014" name="MBio">
        <title>The Ordospora colligata genome; evolution of extreme reduction in microsporidia and host-to-parasite horizontal gene transfer.</title>
        <authorList>
            <person name="Pombert J.-F."/>
            <person name="Haag K.L."/>
            <person name="Beidas S."/>
            <person name="Ebert D."/>
            <person name="Keeling P.J."/>
        </authorList>
    </citation>
    <scope>NUCLEOTIDE SEQUENCE [LARGE SCALE GENOMIC DNA]</scope>
    <source>
        <strain evidence="8 9">OC4</strain>
    </source>
</reference>
<dbReference type="Proteomes" id="UP000031056">
    <property type="component" value="Unassembled WGS sequence"/>
</dbReference>
<organism evidence="8 9">
    <name type="scientific">Ordospora colligata OC4</name>
    <dbReference type="NCBI Taxonomy" id="1354746"/>
    <lineage>
        <taxon>Eukaryota</taxon>
        <taxon>Fungi</taxon>
        <taxon>Fungi incertae sedis</taxon>
        <taxon>Microsporidia</taxon>
        <taxon>Ordosporidae</taxon>
        <taxon>Ordospora</taxon>
    </lineage>
</organism>
<dbReference type="InterPro" id="IPR013766">
    <property type="entry name" value="Thioredoxin_domain"/>
</dbReference>
<proteinExistence type="predicted"/>
<feature type="signal peptide" evidence="6">
    <location>
        <begin position="1"/>
        <end position="16"/>
    </location>
</feature>
<dbReference type="InParanoid" id="A0A0B2UM94"/>
<dbReference type="SUPFAM" id="SSF52833">
    <property type="entry name" value="Thioredoxin-like"/>
    <property type="match status" value="2"/>
</dbReference>
<sequence>MILLYLLGCLAVITESCEPITNGYVLNKYFTPWCPACQKVEPLIEEISNKIDRHGIDIKIRNANCDECSCKNVASYPTLEMTKDGESVGKLEGFQDYDAIANFIVSHTGVDKSVFDGHIIQKEPSVRKLTKNDFLSGFDGPHVVLFYSREDDKYRVMFAELAKVYENRLTFGEISSAESAELINRYDIRSYPSISGIFNGLIVPFIEREGIPDMPKLIEFCDRLIEKSFQNLTLDVFNQAVSTLEQGEPIYVVFHKNLALAMQYFQSMAHMYKFKARIYRSDDPALFSKASIFPKMLGSEQNAYTTSDPADSAILSVYKNGVFYRYTDTFGDETKITDWIFHTHYKYLTKVDNQNFYSIFHGLKPVMILVTRGEQYVNKMNDFSADRHLGVPYTDMVFGTMDIDDYPLFIPSLLPKISVPSLVVFEPWMNFFYHKKVKLTEENFISTAMDTYNLYQNKKLPMYPGKSNKLMRYSILGLVIALIGAYCMSISRTAKKNK</sequence>
<dbReference type="InterPro" id="IPR052250">
    <property type="entry name" value="PDI_TMX3"/>
</dbReference>
<evidence type="ECO:0000256" key="2">
    <source>
        <dbReference type="ARBA" id="ARBA00022692"/>
    </source>
</evidence>
<dbReference type="PANTHER" id="PTHR46426:SF1">
    <property type="entry name" value="PROTEIN DISULFIDE-ISOMERASE TMX3"/>
    <property type="match status" value="1"/>
</dbReference>
<dbReference type="OrthoDB" id="427280at2759"/>
<dbReference type="GO" id="GO:0005783">
    <property type="term" value="C:endoplasmic reticulum"/>
    <property type="evidence" value="ECO:0007669"/>
    <property type="project" value="TreeGrafter"/>
</dbReference>
<feature type="chain" id="PRO_5002095622" evidence="6">
    <location>
        <begin position="17"/>
        <end position="498"/>
    </location>
</feature>
<dbReference type="GeneID" id="26261101"/>
<feature type="domain" description="Thioredoxin" evidence="7">
    <location>
        <begin position="23"/>
        <end position="104"/>
    </location>
</feature>
<dbReference type="InterPro" id="IPR036249">
    <property type="entry name" value="Thioredoxin-like_sf"/>
</dbReference>
<keyword evidence="3 5" id="KW-1133">Transmembrane helix</keyword>
<comment type="caution">
    <text evidence="8">The sequence shown here is derived from an EMBL/GenBank/DDBJ whole genome shotgun (WGS) entry which is preliminary data.</text>
</comment>
<dbReference type="STRING" id="1354746.A0A0B2UM94"/>
<dbReference type="RefSeq" id="XP_014564214.1">
    <property type="nucleotide sequence ID" value="XM_014708728.1"/>
</dbReference>
<dbReference type="Gene3D" id="3.40.30.10">
    <property type="entry name" value="Glutaredoxin"/>
    <property type="match status" value="2"/>
</dbReference>